<sequence>MSERIPAAPPPGPDVGMLVYCDHLENCSWSEPDAQNRISIISYRYCYPTISGVGIVGSLLLLLVLRDARFGGAGVYTYLRCLMLSDSAALTMAGATFLAETWQTYVDCDGRRLQPRSRAEAIWRIVFVPFANAMVGFSMGVTLWMTYDRYQAVRVPHELWRQRRPERRCGGRPLRIAATLFVSLALHMPQTLGYHVVEHCPVEGDTFYAVSLIHGAASGWVWPFYQWALQVLVRWLPAAVVLYCNSYIIVAIKRRERRVQAIANTMSQQCTESVTRRPRGESSASSCSGVSLVGVCELPRPPAPPPSPLPQRPPSASVDSARRQRQRRQEAEHRMEFLLAATAASYLVSNCLQSALCILELVYEQRDLGFQVNININLPIKYV</sequence>
<gene>
    <name evidence="7" type="ORF">FJT64_013050</name>
</gene>
<dbReference type="SUPFAM" id="SSF81321">
    <property type="entry name" value="Family A G protein-coupled receptor-like"/>
    <property type="match status" value="1"/>
</dbReference>
<evidence type="ECO:0000256" key="1">
    <source>
        <dbReference type="ARBA" id="ARBA00004370"/>
    </source>
</evidence>
<reference evidence="7 8" key="1">
    <citation type="submission" date="2019-07" db="EMBL/GenBank/DDBJ databases">
        <title>Draft genome assembly of a fouling barnacle, Amphibalanus amphitrite (Darwin, 1854): The first reference genome for Thecostraca.</title>
        <authorList>
            <person name="Kim W."/>
        </authorList>
    </citation>
    <scope>NUCLEOTIDE SEQUENCE [LARGE SCALE GENOMIC DNA]</scope>
    <source>
        <strain evidence="7">SNU_AA5</strain>
        <tissue evidence="7">Soma without cirri and trophi</tissue>
    </source>
</reference>
<dbReference type="OrthoDB" id="6396664at2759"/>
<dbReference type="Proteomes" id="UP000440578">
    <property type="component" value="Unassembled WGS sequence"/>
</dbReference>
<evidence type="ECO:0000256" key="3">
    <source>
        <dbReference type="ARBA" id="ARBA00022989"/>
    </source>
</evidence>
<comment type="subcellular location">
    <subcellularLocation>
        <location evidence="1">Membrane</location>
    </subcellularLocation>
</comment>
<dbReference type="PANTHER" id="PTHR47760:SF1">
    <property type="entry name" value="G-PROTEIN COUPLED RECEPTORS FAMILY 1 PROFILE DOMAIN-CONTAINING PROTEIN"/>
    <property type="match status" value="1"/>
</dbReference>
<comment type="caution">
    <text evidence="7">The sequence shown here is derived from an EMBL/GenBank/DDBJ whole genome shotgun (WGS) entry which is preliminary data.</text>
</comment>
<name>A0A6A4UXR2_AMPAM</name>
<dbReference type="InterPro" id="IPR000276">
    <property type="entry name" value="GPCR_Rhodpsn"/>
</dbReference>
<keyword evidence="7" id="KW-0675">Receptor</keyword>
<dbReference type="Gene3D" id="1.20.1070.10">
    <property type="entry name" value="Rhodopsin 7-helix transmembrane proteins"/>
    <property type="match status" value="1"/>
</dbReference>
<dbReference type="GO" id="GO:0016020">
    <property type="term" value="C:membrane"/>
    <property type="evidence" value="ECO:0007669"/>
    <property type="project" value="UniProtKB-SubCell"/>
</dbReference>
<feature type="transmembrane region" description="Helical" evidence="6">
    <location>
        <begin position="45"/>
        <end position="65"/>
    </location>
</feature>
<evidence type="ECO:0000256" key="6">
    <source>
        <dbReference type="SAM" id="Phobius"/>
    </source>
</evidence>
<dbReference type="EMBL" id="VIIS01002100">
    <property type="protein sequence ID" value="KAF0288567.1"/>
    <property type="molecule type" value="Genomic_DNA"/>
</dbReference>
<dbReference type="InterPro" id="IPR053093">
    <property type="entry name" value="GPCR-like"/>
</dbReference>
<feature type="transmembrane region" description="Helical" evidence="6">
    <location>
        <begin position="231"/>
        <end position="252"/>
    </location>
</feature>
<accession>A0A6A4UXR2</accession>
<keyword evidence="4 6" id="KW-0472">Membrane</keyword>
<keyword evidence="2 6" id="KW-0812">Transmembrane</keyword>
<feature type="region of interest" description="Disordered" evidence="5">
    <location>
        <begin position="303"/>
        <end position="327"/>
    </location>
</feature>
<protein>
    <submittedName>
        <fullName evidence="7">Putative G-protein coupled receptor B0563.6</fullName>
    </submittedName>
</protein>
<dbReference type="GO" id="GO:0004930">
    <property type="term" value="F:G protein-coupled receptor activity"/>
    <property type="evidence" value="ECO:0007669"/>
    <property type="project" value="InterPro"/>
</dbReference>
<organism evidence="7 8">
    <name type="scientific">Amphibalanus amphitrite</name>
    <name type="common">Striped barnacle</name>
    <name type="synonym">Balanus amphitrite</name>
    <dbReference type="NCBI Taxonomy" id="1232801"/>
    <lineage>
        <taxon>Eukaryota</taxon>
        <taxon>Metazoa</taxon>
        <taxon>Ecdysozoa</taxon>
        <taxon>Arthropoda</taxon>
        <taxon>Crustacea</taxon>
        <taxon>Multicrustacea</taxon>
        <taxon>Cirripedia</taxon>
        <taxon>Thoracica</taxon>
        <taxon>Thoracicalcarea</taxon>
        <taxon>Balanomorpha</taxon>
        <taxon>Balanoidea</taxon>
        <taxon>Balanidae</taxon>
        <taxon>Amphibalaninae</taxon>
        <taxon>Amphibalanus</taxon>
    </lineage>
</organism>
<feature type="transmembrane region" description="Helical" evidence="6">
    <location>
        <begin position="77"/>
        <end position="100"/>
    </location>
</feature>
<evidence type="ECO:0000313" key="8">
    <source>
        <dbReference type="Proteomes" id="UP000440578"/>
    </source>
</evidence>
<evidence type="ECO:0000256" key="2">
    <source>
        <dbReference type="ARBA" id="ARBA00022692"/>
    </source>
</evidence>
<feature type="compositionally biased region" description="Pro residues" evidence="5">
    <location>
        <begin position="303"/>
        <end position="313"/>
    </location>
</feature>
<proteinExistence type="predicted"/>
<dbReference type="AlphaFoldDB" id="A0A6A4UXR2"/>
<dbReference type="PANTHER" id="PTHR47760">
    <property type="entry name" value="G-PROTEIN COUPLED RECEPTOR B0563.6-LIKE PROTEIN-RELATED"/>
    <property type="match status" value="1"/>
</dbReference>
<keyword evidence="8" id="KW-1185">Reference proteome</keyword>
<evidence type="ECO:0000256" key="4">
    <source>
        <dbReference type="ARBA" id="ARBA00023136"/>
    </source>
</evidence>
<dbReference type="Pfam" id="PF00001">
    <property type="entry name" value="7tm_1"/>
    <property type="match status" value="1"/>
</dbReference>
<feature type="transmembrane region" description="Helical" evidence="6">
    <location>
        <begin position="121"/>
        <end position="147"/>
    </location>
</feature>
<evidence type="ECO:0000256" key="5">
    <source>
        <dbReference type="SAM" id="MobiDB-lite"/>
    </source>
</evidence>
<evidence type="ECO:0000313" key="7">
    <source>
        <dbReference type="EMBL" id="KAF0288567.1"/>
    </source>
</evidence>
<keyword evidence="3 6" id="KW-1133">Transmembrane helix</keyword>